<gene>
    <name evidence="2" type="ORF">P175DRAFT_0483469</name>
</gene>
<dbReference type="RefSeq" id="XP_040751125.1">
    <property type="nucleotide sequence ID" value="XM_040895536.1"/>
</dbReference>
<dbReference type="SUPFAM" id="SSF56112">
    <property type="entry name" value="Protein kinase-like (PK-like)"/>
    <property type="match status" value="1"/>
</dbReference>
<dbReference type="EMBL" id="MSFN02000006">
    <property type="protein sequence ID" value="PTU19733.1"/>
    <property type="molecule type" value="Genomic_DNA"/>
</dbReference>
<dbReference type="GeneID" id="63812418"/>
<dbReference type="GO" id="GO:0004672">
    <property type="term" value="F:protein kinase activity"/>
    <property type="evidence" value="ECO:0007669"/>
    <property type="project" value="InterPro"/>
</dbReference>
<sequence length="223" mass="26443">MELTKLSPSDINFKHQLSCSRFSALFLVAIQDVTYILKVHHGRGPKQYYESTHRETDIHTCEVTAYRRLQKYALCKRGIVPQFYGTIDNLDPKLYQPHLKVFLRDEYPPNGILLEYIPNMQTLHWTNYTKERMENFIKGLKEIHAAKVEHSDIHPRNMMIVDGDPKRAIWIDFDRAQTFDIGHITEEQQEWLDFEDDLVTEMGVLMEADSKERQMNHTSIYYY</sequence>
<evidence type="ECO:0000259" key="1">
    <source>
        <dbReference type="PROSITE" id="PS50011"/>
    </source>
</evidence>
<reference evidence="2 3" key="1">
    <citation type="journal article" date="2018" name="Proc. Natl. Acad. Sci. U.S.A.">
        <title>Linking secondary metabolites to gene clusters through genome sequencing of six diverse Aspergillus species.</title>
        <authorList>
            <person name="Kaerboelling I."/>
            <person name="Vesth T.C."/>
            <person name="Frisvad J.C."/>
            <person name="Nybo J.L."/>
            <person name="Theobald S."/>
            <person name="Kuo A."/>
            <person name="Bowyer P."/>
            <person name="Matsuda Y."/>
            <person name="Mondo S."/>
            <person name="Lyhne E.K."/>
            <person name="Kogle M.E."/>
            <person name="Clum A."/>
            <person name="Lipzen A."/>
            <person name="Salamov A."/>
            <person name="Ngan C.Y."/>
            <person name="Daum C."/>
            <person name="Chiniquy J."/>
            <person name="Barry K."/>
            <person name="LaButti K."/>
            <person name="Haridas S."/>
            <person name="Simmons B.A."/>
            <person name="Magnuson J.K."/>
            <person name="Mortensen U.H."/>
            <person name="Larsen T.O."/>
            <person name="Grigoriev I.V."/>
            <person name="Baker S.E."/>
            <person name="Andersen M.R."/>
        </authorList>
    </citation>
    <scope>NUCLEOTIDE SEQUENCE [LARGE SCALE GENOMIC DNA]</scope>
    <source>
        <strain evidence="2 3">IBT 24754</strain>
    </source>
</reference>
<organism evidence="2 3">
    <name type="scientific">Aspergillus ochraceoroseus IBT 24754</name>
    <dbReference type="NCBI Taxonomy" id="1392256"/>
    <lineage>
        <taxon>Eukaryota</taxon>
        <taxon>Fungi</taxon>
        <taxon>Dikarya</taxon>
        <taxon>Ascomycota</taxon>
        <taxon>Pezizomycotina</taxon>
        <taxon>Eurotiomycetes</taxon>
        <taxon>Eurotiomycetidae</taxon>
        <taxon>Eurotiales</taxon>
        <taxon>Aspergillaceae</taxon>
        <taxon>Aspergillus</taxon>
        <taxon>Aspergillus subgen. Nidulantes</taxon>
    </lineage>
</organism>
<comment type="caution">
    <text evidence="2">The sequence shown here is derived from an EMBL/GenBank/DDBJ whole genome shotgun (WGS) entry which is preliminary data.</text>
</comment>
<dbReference type="Gene3D" id="1.10.510.10">
    <property type="entry name" value="Transferase(Phosphotransferase) domain 1"/>
    <property type="match status" value="1"/>
</dbReference>
<dbReference type="GO" id="GO:0005524">
    <property type="term" value="F:ATP binding"/>
    <property type="evidence" value="ECO:0007669"/>
    <property type="project" value="InterPro"/>
</dbReference>
<dbReference type="PROSITE" id="PS50011">
    <property type="entry name" value="PROTEIN_KINASE_DOM"/>
    <property type="match status" value="1"/>
</dbReference>
<dbReference type="PANTHER" id="PTHR37171:SF1">
    <property type="entry name" value="SERINE_THREONINE-PROTEIN KINASE YRZF-RELATED"/>
    <property type="match status" value="1"/>
</dbReference>
<dbReference type="InterPro" id="IPR011009">
    <property type="entry name" value="Kinase-like_dom_sf"/>
</dbReference>
<dbReference type="VEuPathDB" id="FungiDB:P175DRAFT_0483469"/>
<dbReference type="AlphaFoldDB" id="A0A2T5LTY5"/>
<dbReference type="OrthoDB" id="4185642at2759"/>
<dbReference type="InterPro" id="IPR052396">
    <property type="entry name" value="Meiotic_Drive_Suppr_Kinase"/>
</dbReference>
<dbReference type="PANTHER" id="PTHR37171">
    <property type="entry name" value="SERINE/THREONINE-PROTEIN KINASE YRZF-RELATED"/>
    <property type="match status" value="1"/>
</dbReference>
<feature type="domain" description="Protein kinase" evidence="1">
    <location>
        <begin position="11"/>
        <end position="223"/>
    </location>
</feature>
<evidence type="ECO:0000313" key="3">
    <source>
        <dbReference type="Proteomes" id="UP000244073"/>
    </source>
</evidence>
<dbReference type="InterPro" id="IPR000719">
    <property type="entry name" value="Prot_kinase_dom"/>
</dbReference>
<evidence type="ECO:0000313" key="2">
    <source>
        <dbReference type="EMBL" id="PTU19733.1"/>
    </source>
</evidence>
<proteinExistence type="predicted"/>
<protein>
    <recommendedName>
        <fullName evidence="1">Protein kinase domain-containing protein</fullName>
    </recommendedName>
</protein>
<name>A0A2T5LTY5_9EURO</name>
<accession>A0A2T5LTY5</accession>
<dbReference type="Proteomes" id="UP000244073">
    <property type="component" value="Unassembled WGS sequence"/>
</dbReference>